<evidence type="ECO:0000313" key="1">
    <source>
        <dbReference type="EMBL" id="KAF5731978.1"/>
    </source>
</evidence>
<protein>
    <submittedName>
        <fullName evidence="1">Uncharacterized protein</fullName>
    </submittedName>
</protein>
<dbReference type="Pfam" id="PF05633">
    <property type="entry name" value="ROH1-like"/>
    <property type="match status" value="1"/>
</dbReference>
<dbReference type="InterPro" id="IPR008511">
    <property type="entry name" value="ROH1-like"/>
</dbReference>
<accession>A0A7J7CCW1</accession>
<organism evidence="1 2">
    <name type="scientific">Tripterygium wilfordii</name>
    <name type="common">Thunder God vine</name>
    <dbReference type="NCBI Taxonomy" id="458696"/>
    <lineage>
        <taxon>Eukaryota</taxon>
        <taxon>Viridiplantae</taxon>
        <taxon>Streptophyta</taxon>
        <taxon>Embryophyta</taxon>
        <taxon>Tracheophyta</taxon>
        <taxon>Spermatophyta</taxon>
        <taxon>Magnoliopsida</taxon>
        <taxon>eudicotyledons</taxon>
        <taxon>Gunneridae</taxon>
        <taxon>Pentapetalae</taxon>
        <taxon>rosids</taxon>
        <taxon>fabids</taxon>
        <taxon>Celastrales</taxon>
        <taxon>Celastraceae</taxon>
        <taxon>Tripterygium</taxon>
    </lineage>
</organism>
<dbReference type="Proteomes" id="UP000593562">
    <property type="component" value="Unassembled WGS sequence"/>
</dbReference>
<dbReference type="InParanoid" id="A0A7J7CCW1"/>
<comment type="caution">
    <text evidence="1">The sequence shown here is derived from an EMBL/GenBank/DDBJ whole genome shotgun (WGS) entry which is preliminary data.</text>
</comment>
<reference evidence="1 2" key="1">
    <citation type="journal article" date="2020" name="Nat. Commun.">
        <title>Genome of Tripterygium wilfordii and identification of cytochrome P450 involved in triptolide biosynthesis.</title>
        <authorList>
            <person name="Tu L."/>
            <person name="Su P."/>
            <person name="Zhang Z."/>
            <person name="Gao L."/>
            <person name="Wang J."/>
            <person name="Hu T."/>
            <person name="Zhou J."/>
            <person name="Zhang Y."/>
            <person name="Zhao Y."/>
            <person name="Liu Y."/>
            <person name="Song Y."/>
            <person name="Tong Y."/>
            <person name="Lu Y."/>
            <person name="Yang J."/>
            <person name="Xu C."/>
            <person name="Jia M."/>
            <person name="Peters R.J."/>
            <person name="Huang L."/>
            <person name="Gao W."/>
        </authorList>
    </citation>
    <scope>NUCLEOTIDE SEQUENCE [LARGE SCALE GENOMIC DNA]</scope>
    <source>
        <strain evidence="2">cv. XIE 37</strain>
        <tissue evidence="1">Leaf</tissue>
    </source>
</reference>
<name>A0A7J7CCW1_TRIWF</name>
<evidence type="ECO:0000313" key="2">
    <source>
        <dbReference type="Proteomes" id="UP000593562"/>
    </source>
</evidence>
<gene>
    <name evidence="1" type="ORF">HS088_TW18G00665</name>
</gene>
<proteinExistence type="predicted"/>
<sequence>MRSSDDLGSPSTPFRSFGLSMFRARREQVHSMEGTHESGNQDVGSFQKHVTERFHELSVVSADGLLSVEWIKKLLDAFMSCQEEFRPFRSNEGKKRE</sequence>
<keyword evidence="2" id="KW-1185">Reference proteome</keyword>
<dbReference type="EMBL" id="JAAARO010000018">
    <property type="protein sequence ID" value="KAF5731978.1"/>
    <property type="molecule type" value="Genomic_DNA"/>
</dbReference>
<dbReference type="AlphaFoldDB" id="A0A7J7CCW1"/>